<dbReference type="InterPro" id="IPR010951">
    <property type="entry name" value="CM_bact"/>
</dbReference>
<evidence type="ECO:0000256" key="1">
    <source>
        <dbReference type="ARBA" id="ARBA00023235"/>
    </source>
</evidence>
<sequence length="97" mass="10905">MSEVPEELIVLRGAIDNMDAALIHLLAERFRITREVGRLKAERGLPPADPDREAEQIARLRQLAVESNLDPEFAQKVIKFIVAEVVRHHEAIADGDD</sequence>
<evidence type="ECO:0000313" key="3">
    <source>
        <dbReference type="EMBL" id="BCY25916.1"/>
    </source>
</evidence>
<dbReference type="InterPro" id="IPR036263">
    <property type="entry name" value="Chorismate_II_sf"/>
</dbReference>
<dbReference type="Gene3D" id="1.20.59.10">
    <property type="entry name" value="Chorismate mutase"/>
    <property type="match status" value="1"/>
</dbReference>
<name>A0AAD1KRF5_9ACTN</name>
<reference evidence="3" key="1">
    <citation type="submission" date="2021-06" db="EMBL/GenBank/DDBJ databases">
        <title>Genome sequence of Cutibacterium modestum strain KB17-24694.</title>
        <authorList>
            <person name="Dekio I."/>
            <person name="Asahina A."/>
            <person name="Nishida M."/>
        </authorList>
    </citation>
    <scope>NUCLEOTIDE SEQUENCE</scope>
    <source>
        <strain evidence="3">KB17-24694</strain>
    </source>
</reference>
<evidence type="ECO:0000313" key="4">
    <source>
        <dbReference type="Proteomes" id="UP000825072"/>
    </source>
</evidence>
<accession>A0AAD1KRF5</accession>
<feature type="domain" description="Chorismate mutase" evidence="2">
    <location>
        <begin position="2"/>
        <end position="93"/>
    </location>
</feature>
<dbReference type="SMART" id="SM00830">
    <property type="entry name" value="CM_2"/>
    <property type="match status" value="1"/>
</dbReference>
<dbReference type="InterPro" id="IPR002701">
    <property type="entry name" value="CM_II_prokaryot"/>
</dbReference>
<dbReference type="RefSeq" id="WP_002528663.1">
    <property type="nucleotide sequence ID" value="NZ_AP024747.1"/>
</dbReference>
<dbReference type="NCBIfam" id="TIGR01795">
    <property type="entry name" value="CM_mono_cladeE"/>
    <property type="match status" value="1"/>
</dbReference>
<dbReference type="PANTHER" id="PTHR38041">
    <property type="entry name" value="CHORISMATE MUTASE"/>
    <property type="match status" value="1"/>
</dbReference>
<gene>
    <name evidence="3" type="primary">pheAa</name>
    <name evidence="3" type="ORF">KB1_19060</name>
</gene>
<dbReference type="EMBL" id="AP024747">
    <property type="protein sequence ID" value="BCY25916.1"/>
    <property type="molecule type" value="Genomic_DNA"/>
</dbReference>
<proteinExistence type="predicted"/>
<keyword evidence="1" id="KW-0413">Isomerase</keyword>
<dbReference type="PANTHER" id="PTHR38041:SF1">
    <property type="entry name" value="CHORISMATE MUTASE"/>
    <property type="match status" value="1"/>
</dbReference>
<dbReference type="GeneID" id="92881126"/>
<dbReference type="GO" id="GO:0004106">
    <property type="term" value="F:chorismate mutase activity"/>
    <property type="evidence" value="ECO:0007669"/>
    <property type="project" value="InterPro"/>
</dbReference>
<dbReference type="InterPro" id="IPR036979">
    <property type="entry name" value="CM_dom_sf"/>
</dbReference>
<evidence type="ECO:0000259" key="2">
    <source>
        <dbReference type="PROSITE" id="PS51168"/>
    </source>
</evidence>
<dbReference type="AlphaFoldDB" id="A0AAD1KRF5"/>
<dbReference type="Pfam" id="PF01817">
    <property type="entry name" value="CM_2"/>
    <property type="match status" value="1"/>
</dbReference>
<dbReference type="GO" id="GO:0009697">
    <property type="term" value="P:salicylic acid biosynthetic process"/>
    <property type="evidence" value="ECO:0007669"/>
    <property type="project" value="TreeGrafter"/>
</dbReference>
<dbReference type="PROSITE" id="PS51168">
    <property type="entry name" value="CHORISMATE_MUT_2"/>
    <property type="match status" value="1"/>
</dbReference>
<dbReference type="Proteomes" id="UP000825072">
    <property type="component" value="Chromosome 1"/>
</dbReference>
<dbReference type="SUPFAM" id="SSF48600">
    <property type="entry name" value="Chorismate mutase II"/>
    <property type="match status" value="1"/>
</dbReference>
<organism evidence="3 4">
    <name type="scientific">Cutibacterium modestum</name>
    <dbReference type="NCBI Taxonomy" id="2559073"/>
    <lineage>
        <taxon>Bacteria</taxon>
        <taxon>Bacillati</taxon>
        <taxon>Actinomycetota</taxon>
        <taxon>Actinomycetes</taxon>
        <taxon>Propionibacteriales</taxon>
        <taxon>Propionibacteriaceae</taxon>
        <taxon>Cutibacterium</taxon>
    </lineage>
</organism>
<dbReference type="GO" id="GO:0046417">
    <property type="term" value="P:chorismate metabolic process"/>
    <property type="evidence" value="ECO:0007669"/>
    <property type="project" value="InterPro"/>
</dbReference>
<dbReference type="InterPro" id="IPR051331">
    <property type="entry name" value="Chorismate_mutase-related"/>
</dbReference>
<protein>
    <submittedName>
        <fullName evidence="3">Chorismate mutase</fullName>
    </submittedName>
</protein>
<dbReference type="NCBIfam" id="NF006691">
    <property type="entry name" value="PRK09239.1"/>
    <property type="match status" value="1"/>
</dbReference>